<protein>
    <submittedName>
        <fullName evidence="1">Uncharacterized protein</fullName>
    </submittedName>
</protein>
<comment type="caution">
    <text evidence="1">The sequence shown here is derived from an EMBL/GenBank/DDBJ whole genome shotgun (WGS) entry which is preliminary data.</text>
</comment>
<organism evidence="1 2">
    <name type="scientific">Candidatus Buchananbacteria bacterium RIFCSPLOWO2_01_FULL_40_23b</name>
    <dbReference type="NCBI Taxonomy" id="1797544"/>
    <lineage>
        <taxon>Bacteria</taxon>
        <taxon>Candidatus Buchananiibacteriota</taxon>
    </lineage>
</organism>
<accession>A0A1G1YTN6</accession>
<dbReference type="Proteomes" id="UP000178122">
    <property type="component" value="Unassembled WGS sequence"/>
</dbReference>
<evidence type="ECO:0000313" key="2">
    <source>
        <dbReference type="Proteomes" id="UP000178122"/>
    </source>
</evidence>
<name>A0A1G1YTN6_9BACT</name>
<sequence length="126" mass="14900">MKLNTKKYLSLFHQRVWTQYQLDLLIQDQWSSYCSHNTIALVKYGTKTTLVAKAIFIEETLDHTTQTLFQALILKPNHQPLLPSIYQEKNPTREQVYRILATRIESYINADTNNQEILNKIKAYRK</sequence>
<dbReference type="AlphaFoldDB" id="A0A1G1YTN6"/>
<proteinExistence type="predicted"/>
<gene>
    <name evidence="1" type="ORF">A2912_01220</name>
</gene>
<reference evidence="1 2" key="1">
    <citation type="journal article" date="2016" name="Nat. Commun.">
        <title>Thousands of microbial genomes shed light on interconnected biogeochemical processes in an aquifer system.</title>
        <authorList>
            <person name="Anantharaman K."/>
            <person name="Brown C.T."/>
            <person name="Hug L.A."/>
            <person name="Sharon I."/>
            <person name="Castelle C.J."/>
            <person name="Probst A.J."/>
            <person name="Thomas B.C."/>
            <person name="Singh A."/>
            <person name="Wilkins M.J."/>
            <person name="Karaoz U."/>
            <person name="Brodie E.L."/>
            <person name="Williams K.H."/>
            <person name="Hubbard S.S."/>
            <person name="Banfield J.F."/>
        </authorList>
    </citation>
    <scope>NUCLEOTIDE SEQUENCE [LARGE SCALE GENOMIC DNA]</scope>
</reference>
<dbReference type="EMBL" id="MHIN01000006">
    <property type="protein sequence ID" value="OGY55713.1"/>
    <property type="molecule type" value="Genomic_DNA"/>
</dbReference>
<evidence type="ECO:0000313" key="1">
    <source>
        <dbReference type="EMBL" id="OGY55713.1"/>
    </source>
</evidence>